<evidence type="ECO:0000259" key="8">
    <source>
        <dbReference type="PROSITE" id="PS50090"/>
    </source>
</evidence>
<organism evidence="10 11">
    <name type="scientific">Carnegiea gigantea</name>
    <dbReference type="NCBI Taxonomy" id="171969"/>
    <lineage>
        <taxon>Eukaryota</taxon>
        <taxon>Viridiplantae</taxon>
        <taxon>Streptophyta</taxon>
        <taxon>Embryophyta</taxon>
        <taxon>Tracheophyta</taxon>
        <taxon>Spermatophyta</taxon>
        <taxon>Magnoliopsida</taxon>
        <taxon>eudicotyledons</taxon>
        <taxon>Gunneridae</taxon>
        <taxon>Pentapetalae</taxon>
        <taxon>Caryophyllales</taxon>
        <taxon>Cactineae</taxon>
        <taxon>Cactaceae</taxon>
        <taxon>Cactoideae</taxon>
        <taxon>Echinocereeae</taxon>
        <taxon>Carnegiea</taxon>
    </lineage>
</organism>
<dbReference type="SMART" id="SM00717">
    <property type="entry name" value="SANT"/>
    <property type="match status" value="2"/>
</dbReference>
<keyword evidence="6" id="KW-0539">Nucleus</keyword>
<dbReference type="SUPFAM" id="SSF46689">
    <property type="entry name" value="Homeodomain-like"/>
    <property type="match status" value="1"/>
</dbReference>
<dbReference type="PROSITE" id="PS51294">
    <property type="entry name" value="HTH_MYB"/>
    <property type="match status" value="2"/>
</dbReference>
<comment type="caution">
    <text evidence="10">The sequence shown here is derived from an EMBL/GenBank/DDBJ whole genome shotgun (WGS) entry which is preliminary data.</text>
</comment>
<dbReference type="PROSITE" id="PS50090">
    <property type="entry name" value="MYB_LIKE"/>
    <property type="match status" value="2"/>
</dbReference>
<dbReference type="InterPro" id="IPR053106">
    <property type="entry name" value="Plant_Male-Germline_Reg_TFs"/>
</dbReference>
<dbReference type="Gene3D" id="1.10.10.60">
    <property type="entry name" value="Homeodomain-like"/>
    <property type="match status" value="2"/>
</dbReference>
<evidence type="ECO:0000256" key="3">
    <source>
        <dbReference type="ARBA" id="ARBA00023015"/>
    </source>
</evidence>
<feature type="region of interest" description="Disordered" evidence="7">
    <location>
        <begin position="112"/>
        <end position="138"/>
    </location>
</feature>
<evidence type="ECO:0000256" key="4">
    <source>
        <dbReference type="ARBA" id="ARBA00023125"/>
    </source>
</evidence>
<sequence length="333" mass="37256">MEESSRSSSNGGMIRKGPWKPEEDLVLINHVKKYGPRDWSSIRSKGLLQRTGKSCRLRWVNKLRPNLKKIVIELQSQLGNKWATIATHLPGRTDNDVKNFWSSRQKRLARILQHSHSQSSALPNKSHRSSSSSSSSAATFTAKRDRSISLQFYIVLILNFQATRINGCSMEGETCSKRQRSSSVSYTETSTIPNPVKLPPFPDPLNPGYSDFEANNPINIDPLPMNNINDLQMQEIPFPSIPNLQTDLPFPPETQELIDRLDASFLEPFGCAYEPALLDDGFRLLSCLGGGESSSQMEVKGANDNPVAPDSFFDDFPSDMFDQIEPLPSPSVW</sequence>
<evidence type="ECO:0000256" key="5">
    <source>
        <dbReference type="ARBA" id="ARBA00023163"/>
    </source>
</evidence>
<evidence type="ECO:0000256" key="7">
    <source>
        <dbReference type="SAM" id="MobiDB-lite"/>
    </source>
</evidence>
<protein>
    <submittedName>
        <fullName evidence="10">Uncharacterized protein</fullName>
    </submittedName>
</protein>
<evidence type="ECO:0000313" key="10">
    <source>
        <dbReference type="EMBL" id="KAJ8450084.1"/>
    </source>
</evidence>
<dbReference type="Proteomes" id="UP001153076">
    <property type="component" value="Unassembled WGS sequence"/>
</dbReference>
<proteinExistence type="predicted"/>
<dbReference type="InterPro" id="IPR001005">
    <property type="entry name" value="SANT/Myb"/>
</dbReference>
<gene>
    <name evidence="10" type="ORF">Cgig2_033278</name>
</gene>
<dbReference type="InterPro" id="IPR009057">
    <property type="entry name" value="Homeodomain-like_sf"/>
</dbReference>
<accession>A0A9Q1KWB3</accession>
<dbReference type="GO" id="GO:0005634">
    <property type="term" value="C:nucleus"/>
    <property type="evidence" value="ECO:0007669"/>
    <property type="project" value="UniProtKB-SubCell"/>
</dbReference>
<dbReference type="InterPro" id="IPR017930">
    <property type="entry name" value="Myb_dom"/>
</dbReference>
<feature type="region of interest" description="Disordered" evidence="7">
    <location>
        <begin position="172"/>
        <end position="200"/>
    </location>
</feature>
<feature type="compositionally biased region" description="Polar residues" evidence="7">
    <location>
        <begin position="181"/>
        <end position="193"/>
    </location>
</feature>
<dbReference type="GO" id="GO:0003677">
    <property type="term" value="F:DNA binding"/>
    <property type="evidence" value="ECO:0007669"/>
    <property type="project" value="UniProtKB-KW"/>
</dbReference>
<dbReference type="AlphaFoldDB" id="A0A9Q1KWB3"/>
<comment type="subcellular location">
    <subcellularLocation>
        <location evidence="1">Nucleus</location>
    </subcellularLocation>
</comment>
<keyword evidence="11" id="KW-1185">Reference proteome</keyword>
<feature type="domain" description="HTH myb-type" evidence="9">
    <location>
        <begin position="14"/>
        <end position="67"/>
    </location>
</feature>
<dbReference type="FunFam" id="1.10.10.60:FF:000351">
    <property type="entry name" value="Transcription factor GAMYB"/>
    <property type="match status" value="1"/>
</dbReference>
<keyword evidence="4" id="KW-0238">DNA-binding</keyword>
<evidence type="ECO:0000313" key="11">
    <source>
        <dbReference type="Proteomes" id="UP001153076"/>
    </source>
</evidence>
<dbReference type="FunFam" id="1.10.10.60:FF:000060">
    <property type="entry name" value="MYB transcription factor"/>
    <property type="match status" value="1"/>
</dbReference>
<keyword evidence="3" id="KW-0805">Transcription regulation</keyword>
<dbReference type="CDD" id="cd00167">
    <property type="entry name" value="SANT"/>
    <property type="match status" value="1"/>
</dbReference>
<dbReference type="PANTHER" id="PTHR47996:SF3">
    <property type="entry name" value="TRANSCRIPTION FACTOR DUO1"/>
    <property type="match status" value="1"/>
</dbReference>
<reference evidence="10" key="1">
    <citation type="submission" date="2022-04" db="EMBL/GenBank/DDBJ databases">
        <title>Carnegiea gigantea Genome sequencing and assembly v2.</title>
        <authorList>
            <person name="Copetti D."/>
            <person name="Sanderson M.J."/>
            <person name="Burquez A."/>
            <person name="Wojciechowski M.F."/>
        </authorList>
    </citation>
    <scope>NUCLEOTIDE SEQUENCE</scope>
    <source>
        <strain evidence="10">SGP5-SGP5p</strain>
        <tissue evidence="10">Aerial part</tissue>
    </source>
</reference>
<dbReference type="OrthoDB" id="2143914at2759"/>
<feature type="domain" description="Myb-like" evidence="8">
    <location>
        <begin position="69"/>
        <end position="105"/>
    </location>
</feature>
<dbReference type="Pfam" id="PF00249">
    <property type="entry name" value="Myb_DNA-binding"/>
    <property type="match status" value="2"/>
</dbReference>
<evidence type="ECO:0000259" key="9">
    <source>
        <dbReference type="PROSITE" id="PS51294"/>
    </source>
</evidence>
<feature type="domain" description="Myb-like" evidence="8">
    <location>
        <begin position="11"/>
        <end position="63"/>
    </location>
</feature>
<dbReference type="EMBL" id="JAKOGI010000017">
    <property type="protein sequence ID" value="KAJ8450084.1"/>
    <property type="molecule type" value="Genomic_DNA"/>
</dbReference>
<evidence type="ECO:0000256" key="2">
    <source>
        <dbReference type="ARBA" id="ARBA00022737"/>
    </source>
</evidence>
<keyword evidence="2" id="KW-0677">Repeat</keyword>
<name>A0A9Q1KWB3_9CARY</name>
<keyword evidence="5" id="KW-0804">Transcription</keyword>
<feature type="compositionally biased region" description="Polar residues" evidence="7">
    <location>
        <begin position="114"/>
        <end position="123"/>
    </location>
</feature>
<feature type="domain" description="HTH myb-type" evidence="9">
    <location>
        <begin position="70"/>
        <end position="109"/>
    </location>
</feature>
<evidence type="ECO:0000256" key="1">
    <source>
        <dbReference type="ARBA" id="ARBA00004123"/>
    </source>
</evidence>
<evidence type="ECO:0000256" key="6">
    <source>
        <dbReference type="ARBA" id="ARBA00023242"/>
    </source>
</evidence>
<dbReference type="PANTHER" id="PTHR47996">
    <property type="entry name" value="TRANSCRIPTION FACTOR DUO1"/>
    <property type="match status" value="1"/>
</dbReference>